<evidence type="ECO:0000313" key="3">
    <source>
        <dbReference type="Proteomes" id="UP001529180"/>
    </source>
</evidence>
<comment type="caution">
    <text evidence="2">The sequence shown here is derived from an EMBL/GenBank/DDBJ whole genome shotgun (WGS) entry which is preliminary data.</text>
</comment>
<sequence>MSETHEEIGEEEVFSIASNLKGDYVTAICDRFRHAPKTWQEMSEDDQKSFIADLSEHADNLITSAIRAIARQGRTVIEAKLDQVTIKDGIKGVVTMSQHAQDRHALYDAQGLPVLIVVAGSRDDYSDGDMPQPEPDQRDLLDGEGEDVSEGLGDEQPDFPEENEAA</sequence>
<dbReference type="EMBL" id="JARSBO010000014">
    <property type="protein sequence ID" value="MDG4721611.1"/>
    <property type="molecule type" value="Genomic_DNA"/>
</dbReference>
<accession>A0ABT6GHT2</accession>
<dbReference type="RefSeq" id="WP_278007060.1">
    <property type="nucleotide sequence ID" value="NZ_JARSBO010000014.1"/>
</dbReference>
<reference evidence="2 3" key="1">
    <citation type="submission" date="2023-03" db="EMBL/GenBank/DDBJ databases">
        <title>Strain FZY0004 represents a novel species in the genus Thalassospira isolated from seawater.</title>
        <authorList>
            <person name="Fu Z.-Y."/>
        </authorList>
    </citation>
    <scope>NUCLEOTIDE SEQUENCE [LARGE SCALE GENOMIC DNA]</scope>
    <source>
        <strain evidence="2 3">FZY0004</strain>
    </source>
</reference>
<evidence type="ECO:0000313" key="2">
    <source>
        <dbReference type="EMBL" id="MDG4721611.1"/>
    </source>
</evidence>
<organism evidence="2 3">
    <name type="scientific">Thalassospira aquimaris</name>
    <dbReference type="NCBI Taxonomy" id="3037796"/>
    <lineage>
        <taxon>Bacteria</taxon>
        <taxon>Pseudomonadati</taxon>
        <taxon>Pseudomonadota</taxon>
        <taxon>Alphaproteobacteria</taxon>
        <taxon>Rhodospirillales</taxon>
        <taxon>Thalassospiraceae</taxon>
        <taxon>Thalassospira</taxon>
    </lineage>
</organism>
<proteinExistence type="predicted"/>
<protein>
    <submittedName>
        <fullName evidence="2">Uncharacterized protein</fullName>
    </submittedName>
</protein>
<feature type="region of interest" description="Disordered" evidence="1">
    <location>
        <begin position="123"/>
        <end position="166"/>
    </location>
</feature>
<keyword evidence="3" id="KW-1185">Reference proteome</keyword>
<gene>
    <name evidence="2" type="ORF">P7680_21585</name>
</gene>
<dbReference type="Proteomes" id="UP001529180">
    <property type="component" value="Unassembled WGS sequence"/>
</dbReference>
<evidence type="ECO:0000256" key="1">
    <source>
        <dbReference type="SAM" id="MobiDB-lite"/>
    </source>
</evidence>
<feature type="compositionally biased region" description="Acidic residues" evidence="1">
    <location>
        <begin position="142"/>
        <end position="166"/>
    </location>
</feature>
<name>A0ABT6GHT2_9PROT</name>